<feature type="compositionally biased region" description="Basic and acidic residues" evidence="9">
    <location>
        <begin position="1"/>
        <end position="20"/>
    </location>
</feature>
<dbReference type="GO" id="GO:0005737">
    <property type="term" value="C:cytoplasm"/>
    <property type="evidence" value="ECO:0007669"/>
    <property type="project" value="TreeGrafter"/>
</dbReference>
<keyword evidence="4 7" id="KW-0547">Nucleotide-binding</keyword>
<feature type="domain" description="Protein kinase" evidence="10">
    <location>
        <begin position="67"/>
        <end position="351"/>
    </location>
</feature>
<dbReference type="InterPro" id="IPR039192">
    <property type="entry name" value="STKc_GSK3"/>
</dbReference>
<evidence type="ECO:0000256" key="5">
    <source>
        <dbReference type="ARBA" id="ARBA00022777"/>
    </source>
</evidence>
<dbReference type="GO" id="GO:0005634">
    <property type="term" value="C:nucleus"/>
    <property type="evidence" value="ECO:0007669"/>
    <property type="project" value="TreeGrafter"/>
</dbReference>
<dbReference type="Gene3D" id="1.10.510.10">
    <property type="entry name" value="Transferase(Phosphotransferase) domain 1"/>
    <property type="match status" value="1"/>
</dbReference>
<evidence type="ECO:0000256" key="3">
    <source>
        <dbReference type="ARBA" id="ARBA00022679"/>
    </source>
</evidence>
<evidence type="ECO:0000256" key="8">
    <source>
        <dbReference type="RuleBase" id="RU000304"/>
    </source>
</evidence>
<dbReference type="PROSITE" id="PS00107">
    <property type="entry name" value="PROTEIN_KINASE_ATP"/>
    <property type="match status" value="1"/>
</dbReference>
<evidence type="ECO:0000259" key="10">
    <source>
        <dbReference type="PROSITE" id="PS50011"/>
    </source>
</evidence>
<dbReference type="AlphaFoldDB" id="A0AAU9IS32"/>
<dbReference type="Proteomes" id="UP001162131">
    <property type="component" value="Unassembled WGS sequence"/>
</dbReference>
<dbReference type="PANTHER" id="PTHR24057">
    <property type="entry name" value="GLYCOGEN SYNTHASE KINASE-3 ALPHA"/>
    <property type="match status" value="1"/>
</dbReference>
<reference evidence="11" key="1">
    <citation type="submission" date="2021-09" db="EMBL/GenBank/DDBJ databases">
        <authorList>
            <consortium name="AG Swart"/>
            <person name="Singh M."/>
            <person name="Singh A."/>
            <person name="Seah K."/>
            <person name="Emmerich C."/>
        </authorList>
    </citation>
    <scope>NUCLEOTIDE SEQUENCE</scope>
    <source>
        <strain evidence="11">ATCC30299</strain>
    </source>
</reference>
<keyword evidence="2 8" id="KW-0723">Serine/threonine-protein kinase</keyword>
<name>A0AAU9IS32_9CILI</name>
<keyword evidence="12" id="KW-1185">Reference proteome</keyword>
<dbReference type="SUPFAM" id="SSF56112">
    <property type="entry name" value="Protein kinase-like (PK-like)"/>
    <property type="match status" value="1"/>
</dbReference>
<dbReference type="Gene3D" id="3.30.200.20">
    <property type="entry name" value="Phosphorylase Kinase, domain 1"/>
    <property type="match status" value="1"/>
</dbReference>
<evidence type="ECO:0000256" key="7">
    <source>
        <dbReference type="PROSITE-ProRule" id="PRU10141"/>
    </source>
</evidence>
<organism evidence="11 12">
    <name type="scientific">Blepharisma stoltei</name>
    <dbReference type="NCBI Taxonomy" id="1481888"/>
    <lineage>
        <taxon>Eukaryota</taxon>
        <taxon>Sar</taxon>
        <taxon>Alveolata</taxon>
        <taxon>Ciliophora</taxon>
        <taxon>Postciliodesmatophora</taxon>
        <taxon>Heterotrichea</taxon>
        <taxon>Heterotrichida</taxon>
        <taxon>Blepharismidae</taxon>
        <taxon>Blepharisma</taxon>
    </lineage>
</organism>
<dbReference type="FunFam" id="1.10.510.10:FF:000082">
    <property type="entry name" value="Shaggy-related protein kinase kappa"/>
    <property type="match status" value="1"/>
</dbReference>
<protein>
    <recommendedName>
        <fullName evidence="10">Protein kinase domain-containing protein</fullName>
    </recommendedName>
</protein>
<accession>A0AAU9IS32</accession>
<dbReference type="PROSITE" id="PS00108">
    <property type="entry name" value="PROTEIN_KINASE_ST"/>
    <property type="match status" value="1"/>
</dbReference>
<dbReference type="GO" id="GO:0007165">
    <property type="term" value="P:signal transduction"/>
    <property type="evidence" value="ECO:0007669"/>
    <property type="project" value="TreeGrafter"/>
</dbReference>
<dbReference type="Pfam" id="PF00069">
    <property type="entry name" value="Pkinase"/>
    <property type="match status" value="1"/>
</dbReference>
<dbReference type="GO" id="GO:0030154">
    <property type="term" value="P:cell differentiation"/>
    <property type="evidence" value="ECO:0007669"/>
    <property type="project" value="TreeGrafter"/>
</dbReference>
<dbReference type="GO" id="GO:0004674">
    <property type="term" value="F:protein serine/threonine kinase activity"/>
    <property type="evidence" value="ECO:0007669"/>
    <property type="project" value="UniProtKB-KW"/>
</dbReference>
<evidence type="ECO:0000256" key="4">
    <source>
        <dbReference type="ARBA" id="ARBA00022741"/>
    </source>
</evidence>
<dbReference type="InterPro" id="IPR000719">
    <property type="entry name" value="Prot_kinase_dom"/>
</dbReference>
<gene>
    <name evidence="11" type="ORF">BSTOLATCC_MIC14682</name>
</gene>
<sequence>MERLKSNRVPKRAEPRKSDPHNVSSASTIGRNISSAATKKRGVGELASSVNRMSLEENKTGSGTFTFNNEKVIGTGTFASVSQATIAETGEVVAIKKVLQDRRYKNRELEIMKDLHHPNIVTLRHSYFTQGEKPDEMFLNLVMDFIPETIYRVTKDYVHQKQPMPILLVKLYAYQIMRSIAYLHATGVCHRDIKPQNVLVDTNSHIVKLCDFGSAKKLVKGEPNVSYICSRYYRAPELIFGATDYTTAIDVWSGAAVIAELILGQPLFPGESSIDQLVEVIKILGTPTRNQINDMNPNYIERRFPQIRQQPLDRIFKAGTPPDIIDFLSGILVYSPQLRPTALQSLAHPCFDILRDENTRLPNGNPLPSLFNWTPEERSAGNLQLFRQLTPRWFRA</sequence>
<evidence type="ECO:0000313" key="12">
    <source>
        <dbReference type="Proteomes" id="UP001162131"/>
    </source>
</evidence>
<dbReference type="InterPro" id="IPR017441">
    <property type="entry name" value="Protein_kinase_ATP_BS"/>
</dbReference>
<dbReference type="InterPro" id="IPR011009">
    <property type="entry name" value="Kinase-like_dom_sf"/>
</dbReference>
<keyword evidence="3" id="KW-0808">Transferase</keyword>
<comment type="caution">
    <text evidence="11">The sequence shown here is derived from an EMBL/GenBank/DDBJ whole genome shotgun (WGS) entry which is preliminary data.</text>
</comment>
<feature type="compositionally biased region" description="Polar residues" evidence="9">
    <location>
        <begin position="21"/>
        <end position="37"/>
    </location>
</feature>
<dbReference type="InterPro" id="IPR008271">
    <property type="entry name" value="Ser/Thr_kinase_AS"/>
</dbReference>
<proteinExistence type="inferred from homology"/>
<dbReference type="CDD" id="cd14137">
    <property type="entry name" value="STKc_GSK3"/>
    <property type="match status" value="1"/>
</dbReference>
<dbReference type="SMART" id="SM00220">
    <property type="entry name" value="S_TKc"/>
    <property type="match status" value="1"/>
</dbReference>
<evidence type="ECO:0000256" key="2">
    <source>
        <dbReference type="ARBA" id="ARBA00022527"/>
    </source>
</evidence>
<evidence type="ECO:0000256" key="9">
    <source>
        <dbReference type="SAM" id="MobiDB-lite"/>
    </source>
</evidence>
<keyword evidence="6 7" id="KW-0067">ATP-binding</keyword>
<dbReference type="PANTHER" id="PTHR24057:SF0">
    <property type="entry name" value="PROTEIN KINASE SHAGGY-RELATED"/>
    <property type="match status" value="1"/>
</dbReference>
<dbReference type="PROSITE" id="PS50011">
    <property type="entry name" value="PROTEIN_KINASE_DOM"/>
    <property type="match status" value="1"/>
</dbReference>
<dbReference type="EMBL" id="CAJZBQ010000014">
    <property type="protein sequence ID" value="CAG9315938.1"/>
    <property type="molecule type" value="Genomic_DNA"/>
</dbReference>
<dbReference type="GO" id="GO:0005524">
    <property type="term" value="F:ATP binding"/>
    <property type="evidence" value="ECO:0007669"/>
    <property type="project" value="UniProtKB-UniRule"/>
</dbReference>
<evidence type="ECO:0000313" key="11">
    <source>
        <dbReference type="EMBL" id="CAG9315938.1"/>
    </source>
</evidence>
<evidence type="ECO:0000256" key="6">
    <source>
        <dbReference type="ARBA" id="ARBA00022840"/>
    </source>
</evidence>
<keyword evidence="5" id="KW-0418">Kinase</keyword>
<evidence type="ECO:0000256" key="1">
    <source>
        <dbReference type="ARBA" id="ARBA00005527"/>
    </source>
</evidence>
<feature type="region of interest" description="Disordered" evidence="9">
    <location>
        <begin position="1"/>
        <end position="45"/>
    </location>
</feature>
<comment type="similarity">
    <text evidence="1">Belongs to the protein kinase superfamily. CMGC Ser/Thr protein kinase family. GSK-3 subfamily.</text>
</comment>
<dbReference type="InterPro" id="IPR050591">
    <property type="entry name" value="GSK-3"/>
</dbReference>
<feature type="binding site" evidence="7">
    <location>
        <position position="97"/>
    </location>
    <ligand>
        <name>ATP</name>
        <dbReference type="ChEBI" id="CHEBI:30616"/>
    </ligand>
</feature>